<dbReference type="GO" id="GO:0051782">
    <property type="term" value="P:negative regulation of cell division"/>
    <property type="evidence" value="ECO:0007669"/>
    <property type="project" value="TreeGrafter"/>
</dbReference>
<feature type="domain" description="AAA" evidence="3">
    <location>
        <begin position="4"/>
        <end position="152"/>
    </location>
</feature>
<dbReference type="Gene3D" id="3.40.50.300">
    <property type="entry name" value="P-loop containing nucleotide triphosphate hydrolases"/>
    <property type="match status" value="1"/>
</dbReference>
<dbReference type="Proteomes" id="UP000186914">
    <property type="component" value="Unassembled WGS sequence"/>
</dbReference>
<dbReference type="PANTHER" id="PTHR43384:SF6">
    <property type="entry name" value="SEPTUM SITE-DETERMINING PROTEIN MIND HOMOLOG, CHLOROPLASTIC"/>
    <property type="match status" value="1"/>
</dbReference>
<protein>
    <submittedName>
        <fullName evidence="4">CobQ/CobB/MinD/ParA nucleotide binding domain-containing protein</fullName>
    </submittedName>
</protein>
<gene>
    <name evidence="4" type="ORF">SAMN05421858_2892</name>
</gene>
<dbReference type="GO" id="GO:0005829">
    <property type="term" value="C:cytosol"/>
    <property type="evidence" value="ECO:0007669"/>
    <property type="project" value="TreeGrafter"/>
</dbReference>
<evidence type="ECO:0000313" key="4">
    <source>
        <dbReference type="EMBL" id="SIR57338.1"/>
    </source>
</evidence>
<dbReference type="PANTHER" id="PTHR43384">
    <property type="entry name" value="SEPTUM SITE-DETERMINING PROTEIN MIND HOMOLOG, CHLOROPLASTIC-RELATED"/>
    <property type="match status" value="1"/>
</dbReference>
<dbReference type="GO" id="GO:0016887">
    <property type="term" value="F:ATP hydrolysis activity"/>
    <property type="evidence" value="ECO:0007669"/>
    <property type="project" value="TreeGrafter"/>
</dbReference>
<dbReference type="RefSeq" id="WP_076430859.1">
    <property type="nucleotide sequence ID" value="NZ_FTNO01000002.1"/>
</dbReference>
<evidence type="ECO:0000313" key="5">
    <source>
        <dbReference type="Proteomes" id="UP000186914"/>
    </source>
</evidence>
<evidence type="ECO:0000259" key="3">
    <source>
        <dbReference type="Pfam" id="PF13614"/>
    </source>
</evidence>
<dbReference type="GO" id="GO:0009898">
    <property type="term" value="C:cytoplasmic side of plasma membrane"/>
    <property type="evidence" value="ECO:0007669"/>
    <property type="project" value="TreeGrafter"/>
</dbReference>
<keyword evidence="5" id="KW-1185">Reference proteome</keyword>
<evidence type="ECO:0000256" key="2">
    <source>
        <dbReference type="ARBA" id="ARBA00022840"/>
    </source>
</evidence>
<proteinExistence type="predicted"/>
<dbReference type="EMBL" id="FTNO01000002">
    <property type="protein sequence ID" value="SIR57338.1"/>
    <property type="molecule type" value="Genomic_DNA"/>
</dbReference>
<evidence type="ECO:0000256" key="1">
    <source>
        <dbReference type="ARBA" id="ARBA00022741"/>
    </source>
</evidence>
<dbReference type="InterPro" id="IPR050625">
    <property type="entry name" value="ParA/MinD_ATPase"/>
</dbReference>
<name>A0A1N7C179_9EURY</name>
<accession>A0A1N7C179</accession>
<dbReference type="InterPro" id="IPR027417">
    <property type="entry name" value="P-loop_NTPase"/>
</dbReference>
<dbReference type="InterPro" id="IPR025669">
    <property type="entry name" value="AAA_dom"/>
</dbReference>
<dbReference type="OrthoDB" id="313523at2157"/>
<organism evidence="4 5">
    <name type="scientific">Haladaptatus litoreus</name>
    <dbReference type="NCBI Taxonomy" id="553468"/>
    <lineage>
        <taxon>Archaea</taxon>
        <taxon>Methanobacteriati</taxon>
        <taxon>Methanobacteriota</taxon>
        <taxon>Stenosarchaea group</taxon>
        <taxon>Halobacteria</taxon>
        <taxon>Halobacteriales</taxon>
        <taxon>Haladaptataceae</taxon>
        <taxon>Haladaptatus</taxon>
    </lineage>
</organism>
<dbReference type="GO" id="GO:0005524">
    <property type="term" value="F:ATP binding"/>
    <property type="evidence" value="ECO:0007669"/>
    <property type="project" value="UniProtKB-KW"/>
</dbReference>
<dbReference type="SUPFAM" id="SSF52540">
    <property type="entry name" value="P-loop containing nucleoside triphosphate hydrolases"/>
    <property type="match status" value="1"/>
</dbReference>
<reference evidence="5" key="1">
    <citation type="submission" date="2017-01" db="EMBL/GenBank/DDBJ databases">
        <authorList>
            <person name="Varghese N."/>
            <person name="Submissions S."/>
        </authorList>
    </citation>
    <scope>NUCLEOTIDE SEQUENCE [LARGE SCALE GENOMIC DNA]</scope>
    <source>
        <strain evidence="5">CGMCC 1.7737</strain>
    </source>
</reference>
<keyword evidence="1" id="KW-0547">Nucleotide-binding</keyword>
<keyword evidence="2" id="KW-0067">ATP-binding</keyword>
<dbReference type="AlphaFoldDB" id="A0A1N7C179"/>
<sequence length="260" mass="27182">MKRTTAFVGATGGAGTTRLCIELGAILTHAGRDVAILDAAFATQGLARHIPGRIDTDLTALLLDGEIDSDEDKLNEALIDHPVETPGRLALCPVYAPFERLARAKTVEAAKRFETLVETASNRFDYILIDTPPIAANQAVAAVNAADSIALIAPASRCGSDAVQAMRGRLADLGTSADTVIANRAGADGDHQLTDELAIPSSETTSAENAPASAPNLDTSFSPAVALAAEIVFDTSLDIEFPEDSLLDIDPNDYLPESLS</sequence>
<dbReference type="Pfam" id="PF13614">
    <property type="entry name" value="AAA_31"/>
    <property type="match status" value="1"/>
</dbReference>